<keyword evidence="3" id="KW-1185">Reference proteome</keyword>
<protein>
    <submittedName>
        <fullName evidence="2">GDAP2-like protein</fullName>
    </submittedName>
</protein>
<accession>A0ABY7ED44</accession>
<dbReference type="PROSITE" id="PS51154">
    <property type="entry name" value="MACRO"/>
    <property type="match status" value="1"/>
</dbReference>
<organism evidence="2 3">
    <name type="scientific">Mya arenaria</name>
    <name type="common">Soft-shell clam</name>
    <dbReference type="NCBI Taxonomy" id="6604"/>
    <lineage>
        <taxon>Eukaryota</taxon>
        <taxon>Metazoa</taxon>
        <taxon>Spiralia</taxon>
        <taxon>Lophotrochozoa</taxon>
        <taxon>Mollusca</taxon>
        <taxon>Bivalvia</taxon>
        <taxon>Autobranchia</taxon>
        <taxon>Heteroconchia</taxon>
        <taxon>Euheterodonta</taxon>
        <taxon>Imparidentia</taxon>
        <taxon>Neoheterodontei</taxon>
        <taxon>Myida</taxon>
        <taxon>Myoidea</taxon>
        <taxon>Myidae</taxon>
        <taxon>Mya</taxon>
    </lineage>
</organism>
<gene>
    <name evidence="2" type="ORF">MAR_017743</name>
</gene>
<evidence type="ECO:0000313" key="3">
    <source>
        <dbReference type="Proteomes" id="UP001164746"/>
    </source>
</evidence>
<dbReference type="CDD" id="cd00170">
    <property type="entry name" value="SEC14"/>
    <property type="match status" value="1"/>
</dbReference>
<reference evidence="2" key="1">
    <citation type="submission" date="2022-11" db="EMBL/GenBank/DDBJ databases">
        <title>Centuries of genome instability and evolution in soft-shell clam transmissible cancer (bioRxiv).</title>
        <authorList>
            <person name="Hart S.F.M."/>
            <person name="Yonemitsu M.A."/>
            <person name="Giersch R.M."/>
            <person name="Beal B.F."/>
            <person name="Arriagada G."/>
            <person name="Davis B.W."/>
            <person name="Ostrander E.A."/>
            <person name="Goff S.P."/>
            <person name="Metzger M.J."/>
        </authorList>
    </citation>
    <scope>NUCLEOTIDE SEQUENCE</scope>
    <source>
        <strain evidence="2">MELC-2E11</strain>
        <tissue evidence="2">Siphon/mantle</tissue>
    </source>
</reference>
<dbReference type="Proteomes" id="UP001164746">
    <property type="component" value="Chromosome 6"/>
</dbReference>
<dbReference type="SMART" id="SM00516">
    <property type="entry name" value="SEC14"/>
    <property type="match status" value="1"/>
</dbReference>
<name>A0ABY7ED44_MYAAR</name>
<dbReference type="Gene3D" id="3.40.220.10">
    <property type="entry name" value="Leucine Aminopeptidase, subunit E, domain 1"/>
    <property type="match status" value="1"/>
</dbReference>
<dbReference type="PANTHER" id="PTHR11106:SF72">
    <property type="entry name" value="GANGLIOSIDE-INDUCED DIFFERENTIATION-ASSOCIATED PROTEIN 2"/>
    <property type="match status" value="1"/>
</dbReference>
<feature type="domain" description="Macro" evidence="1">
    <location>
        <begin position="49"/>
        <end position="222"/>
    </location>
</feature>
<dbReference type="InterPro" id="IPR002589">
    <property type="entry name" value="Macro_dom"/>
</dbReference>
<dbReference type="PANTHER" id="PTHR11106">
    <property type="entry name" value="GANGLIOSIDE INDUCED DIFFERENTIATION ASSOCIATED PROTEIN 2-RELATED"/>
    <property type="match status" value="1"/>
</dbReference>
<dbReference type="InterPro" id="IPR036865">
    <property type="entry name" value="CRAL-TRIO_dom_sf"/>
</dbReference>
<evidence type="ECO:0000313" key="2">
    <source>
        <dbReference type="EMBL" id="WAR07785.1"/>
    </source>
</evidence>
<dbReference type="Pfam" id="PF01661">
    <property type="entry name" value="Macro"/>
    <property type="match status" value="1"/>
</dbReference>
<dbReference type="SMART" id="SM00506">
    <property type="entry name" value="A1pp"/>
    <property type="match status" value="1"/>
</dbReference>
<sequence length="427" mass="49192">MMEEEGSQDPLGARDHVVYVDNMTRWNFTVLPLASDEDSQNHSESEEKVSPFPWRNDLNNKIILWSGDITELSVHAIVHSTNERMTERSSVTETLYTKAGPKLEAEIKNNIKVCKTGDAKISEGFDLLSRYVIHTVGPRYNVKYNVYEEVLPLYFPRNPQEERESLAHLPEDIGDDMGEPVIPERQIRIMDKPIYPKSDDRDFDDKTVDLNAEFGKSINGTVGQHPFASMQADPDTQKRLNPRSDVDMKKVEARKRYERLLKRARTEDLTDIASLRCLYRTGQDRFGRPVIVFVGRNFPASTVDLEKALLYAIRLLDPIVEQDYVVVYFHTHTSGQNLPPMNFLKNVYHILDHKYKKNLKSFYVVHPTWWSKFATWFFTTFTASDIKQKVHSLKGEWSQVLCSVRGRDCGGIVMNGASKLCENSDFM</sequence>
<dbReference type="InterPro" id="IPR043472">
    <property type="entry name" value="Macro_dom-like"/>
</dbReference>
<proteinExistence type="predicted"/>
<dbReference type="SUPFAM" id="SSF52087">
    <property type="entry name" value="CRAL/TRIO domain"/>
    <property type="match status" value="1"/>
</dbReference>
<dbReference type="EMBL" id="CP111017">
    <property type="protein sequence ID" value="WAR07785.1"/>
    <property type="molecule type" value="Genomic_DNA"/>
</dbReference>
<dbReference type="SUPFAM" id="SSF52949">
    <property type="entry name" value="Macro domain-like"/>
    <property type="match status" value="1"/>
</dbReference>
<evidence type="ECO:0000259" key="1">
    <source>
        <dbReference type="PROSITE" id="PS51154"/>
    </source>
</evidence>
<dbReference type="Pfam" id="PF13716">
    <property type="entry name" value="CRAL_TRIO_2"/>
    <property type="match status" value="1"/>
</dbReference>
<dbReference type="InterPro" id="IPR001251">
    <property type="entry name" value="CRAL-TRIO_dom"/>
</dbReference>
<dbReference type="Gene3D" id="3.40.525.10">
    <property type="entry name" value="CRAL-TRIO lipid binding domain"/>
    <property type="match status" value="1"/>
</dbReference>